<keyword evidence="2" id="KW-1185">Reference proteome</keyword>
<proteinExistence type="predicted"/>
<dbReference type="EMBL" id="JANAWD010000403">
    <property type="protein sequence ID" value="KAJ3479996.1"/>
    <property type="molecule type" value="Genomic_DNA"/>
</dbReference>
<accession>A0AAD5UWZ9</accession>
<organism evidence="1 2">
    <name type="scientific">Meripilus lineatus</name>
    <dbReference type="NCBI Taxonomy" id="2056292"/>
    <lineage>
        <taxon>Eukaryota</taxon>
        <taxon>Fungi</taxon>
        <taxon>Dikarya</taxon>
        <taxon>Basidiomycota</taxon>
        <taxon>Agaricomycotina</taxon>
        <taxon>Agaricomycetes</taxon>
        <taxon>Polyporales</taxon>
        <taxon>Meripilaceae</taxon>
        <taxon>Meripilus</taxon>
    </lineage>
</organism>
<comment type="caution">
    <text evidence="1">The sequence shown here is derived from an EMBL/GenBank/DDBJ whole genome shotgun (WGS) entry which is preliminary data.</text>
</comment>
<dbReference type="AlphaFoldDB" id="A0AAD5UWZ9"/>
<protein>
    <submittedName>
        <fullName evidence="1">Uncharacterized protein</fullName>
    </submittedName>
</protein>
<dbReference type="Proteomes" id="UP001212997">
    <property type="component" value="Unassembled WGS sequence"/>
</dbReference>
<evidence type="ECO:0000313" key="2">
    <source>
        <dbReference type="Proteomes" id="UP001212997"/>
    </source>
</evidence>
<name>A0AAD5UWZ9_9APHY</name>
<gene>
    <name evidence="1" type="ORF">NLI96_g8677</name>
</gene>
<evidence type="ECO:0000313" key="1">
    <source>
        <dbReference type="EMBL" id="KAJ3479996.1"/>
    </source>
</evidence>
<sequence>MEDGPCQRFDVSSKLEILRKYRSKWFPVIIDDDSPALGLDVPGESPRFARYYGGYTQTTDGKTITFVQAPSYLHNIGVDTWSITLDFPVLIIVCRPEQDLAMVVRRDDVGPGECPKFYARPLHTSGKPHRYAQAGELPISTFGPTSLPDQMDLHFALCGNKLSSLLYWKGPDGYQWEFTVWDWHTGSYLSPYPSRVMQLLTLPEHIQQNYMTQSFLHNEKTIVLGGFLLDQDGTQIGAFVDLLEMVDIESKKAARFHLPPFASGWTSNGLISVEHRAPVGSSPDYYFRPPFQISDDASIFTVTFVLTNEQTTEKAPITILVSVGKLLQYMEVPRNDVASRNIPWDEWGPSSSRAFPSNDFAIAGARAFRVHDIGTTRTLHIADFACSVQPFRLPDSDNNLPQYERVRDPHTLNLEAFHSSITTSLPYNLYICPWPYGPLVGATEDSLLIRGVCG</sequence>
<reference evidence="1" key="1">
    <citation type="submission" date="2022-07" db="EMBL/GenBank/DDBJ databases">
        <title>Genome Sequence of Physisporinus lineatus.</title>
        <authorList>
            <person name="Buettner E."/>
        </authorList>
    </citation>
    <scope>NUCLEOTIDE SEQUENCE</scope>
    <source>
        <strain evidence="1">VT162</strain>
    </source>
</reference>